<evidence type="ECO:0000256" key="3">
    <source>
        <dbReference type="ARBA" id="ARBA00022467"/>
    </source>
</evidence>
<comment type="subunit">
    <text evidence="5">Heterodimer of an alpha and a beta subunit.</text>
</comment>
<keyword evidence="8" id="KW-1185">Reference proteome</keyword>
<dbReference type="GO" id="GO:0051016">
    <property type="term" value="P:barbed-end actin filament capping"/>
    <property type="evidence" value="ECO:0007669"/>
    <property type="project" value="UniProtKB-UniRule"/>
</dbReference>
<dbReference type="InterPro" id="IPR002189">
    <property type="entry name" value="CapZ_alpha"/>
</dbReference>
<dbReference type="GO" id="GO:0030036">
    <property type="term" value="P:actin cytoskeleton organization"/>
    <property type="evidence" value="ECO:0007669"/>
    <property type="project" value="TreeGrafter"/>
</dbReference>
<dbReference type="PANTHER" id="PTHR10653:SF0">
    <property type="entry name" value="F-ACTIN-CAPPING PROTEIN SUBUNIT ALPHA"/>
    <property type="match status" value="1"/>
</dbReference>
<keyword evidence="4 5" id="KW-0009">Actin-binding</keyword>
<evidence type="ECO:0000313" key="6">
    <source>
        <dbReference type="EMBL" id="KAF0695998.1"/>
    </source>
</evidence>
<protein>
    <recommendedName>
        <fullName evidence="2 5">F-actin-capping protein subunit alpha</fullName>
    </recommendedName>
</protein>
<reference evidence="7 8" key="1">
    <citation type="submission" date="2019-03" db="EMBL/GenBank/DDBJ databases">
        <authorList>
            <person name="Gaulin E."/>
            <person name="Dumas B."/>
        </authorList>
    </citation>
    <scope>NUCLEOTIDE SEQUENCE [LARGE SCALE GENOMIC DNA]</scope>
    <source>
        <strain evidence="7">CBS 568.67</strain>
    </source>
</reference>
<dbReference type="SUPFAM" id="SSF90096">
    <property type="entry name" value="Subunits of heterodimeric actin filament capping protein Capz"/>
    <property type="match status" value="1"/>
</dbReference>
<name>A0A485KXU4_9STRA</name>
<dbReference type="FunFam" id="3.90.1150.210:FF:000003">
    <property type="entry name" value="F-actin-capping protein subunit alpha"/>
    <property type="match status" value="1"/>
</dbReference>
<dbReference type="EMBL" id="CAADRA010005459">
    <property type="protein sequence ID" value="VFT90051.1"/>
    <property type="molecule type" value="Genomic_DNA"/>
</dbReference>
<gene>
    <name evidence="7" type="primary">Aste57867_13211</name>
    <name evidence="6" type="ORF">As57867_013162</name>
    <name evidence="7" type="ORF">ASTE57867_13211</name>
</gene>
<dbReference type="GO" id="GO:0051015">
    <property type="term" value="F:actin filament binding"/>
    <property type="evidence" value="ECO:0007669"/>
    <property type="project" value="TreeGrafter"/>
</dbReference>
<reference evidence="6" key="2">
    <citation type="submission" date="2019-06" db="EMBL/GenBank/DDBJ databases">
        <title>Genomics analysis of Aphanomyces spp. identifies a new class of oomycete effector associated with host adaptation.</title>
        <authorList>
            <person name="Gaulin E."/>
        </authorList>
    </citation>
    <scope>NUCLEOTIDE SEQUENCE</scope>
    <source>
        <strain evidence="6">CBS 578.67</strain>
    </source>
</reference>
<dbReference type="Gene3D" id="3.90.1150.210">
    <property type="entry name" value="F-actin capping protein, beta subunit"/>
    <property type="match status" value="1"/>
</dbReference>
<dbReference type="InterPro" id="IPR042276">
    <property type="entry name" value="CapZ_alpha/beta_2"/>
</dbReference>
<dbReference type="Pfam" id="PF01267">
    <property type="entry name" value="F-actin_cap_A"/>
    <property type="match status" value="1"/>
</dbReference>
<evidence type="ECO:0000256" key="1">
    <source>
        <dbReference type="ARBA" id="ARBA00010479"/>
    </source>
</evidence>
<dbReference type="InterPro" id="IPR017865">
    <property type="entry name" value="F-actin_cap_asu_CS"/>
</dbReference>
<evidence type="ECO:0000313" key="7">
    <source>
        <dbReference type="EMBL" id="VFT90051.1"/>
    </source>
</evidence>
<organism evidence="7 8">
    <name type="scientific">Aphanomyces stellatus</name>
    <dbReference type="NCBI Taxonomy" id="120398"/>
    <lineage>
        <taxon>Eukaryota</taxon>
        <taxon>Sar</taxon>
        <taxon>Stramenopiles</taxon>
        <taxon>Oomycota</taxon>
        <taxon>Saprolegniomycetes</taxon>
        <taxon>Saprolegniales</taxon>
        <taxon>Verrucalvaceae</taxon>
        <taxon>Aphanomyces</taxon>
    </lineage>
</organism>
<dbReference type="PROSITE" id="PS00748">
    <property type="entry name" value="F_ACTIN_CAPPING_A_1"/>
    <property type="match status" value="1"/>
</dbReference>
<dbReference type="PANTHER" id="PTHR10653">
    <property type="entry name" value="F-ACTIN-CAPPING PROTEIN SUBUNIT ALPHA"/>
    <property type="match status" value="1"/>
</dbReference>
<proteinExistence type="inferred from homology"/>
<evidence type="ECO:0000256" key="5">
    <source>
        <dbReference type="RuleBase" id="RU365077"/>
    </source>
</evidence>
<dbReference type="InterPro" id="IPR042489">
    <property type="entry name" value="CapZ_alpha_1"/>
</dbReference>
<dbReference type="PRINTS" id="PR00191">
    <property type="entry name" value="FACTINCAPA"/>
</dbReference>
<evidence type="ECO:0000256" key="2">
    <source>
        <dbReference type="ARBA" id="ARBA00014038"/>
    </source>
</evidence>
<dbReference type="InterPro" id="IPR037282">
    <property type="entry name" value="CapZ_alpha/beta"/>
</dbReference>
<keyword evidence="3 5" id="KW-0117">Actin capping</keyword>
<dbReference type="GO" id="GO:0030863">
    <property type="term" value="C:cortical cytoskeleton"/>
    <property type="evidence" value="ECO:0007669"/>
    <property type="project" value="TreeGrafter"/>
</dbReference>
<comment type="similarity">
    <text evidence="1 5">Belongs to the F-actin-capping protein alpha subunit family.</text>
</comment>
<accession>A0A485KXU4</accession>
<dbReference type="EMBL" id="VJMH01005438">
    <property type="protein sequence ID" value="KAF0695998.1"/>
    <property type="molecule type" value="Genomic_DNA"/>
</dbReference>
<dbReference type="AlphaFoldDB" id="A0A485KXU4"/>
<comment type="function">
    <text evidence="5">F-actin-capping proteins bind in a Ca(2+)-independent manner to the fast growing ends of actin filaments (barbed end) thereby blocking the exchange of subunits at these ends. Unlike other capping proteins (such as gelsolin and severin), these proteins do not sever actin filaments.</text>
</comment>
<dbReference type="GO" id="GO:0008290">
    <property type="term" value="C:F-actin capping protein complex"/>
    <property type="evidence" value="ECO:0007669"/>
    <property type="project" value="UniProtKB-UniRule"/>
</dbReference>
<sequence>MADYEHVSDAEKLKLAQHFLLSSPPGEIRDVAKDVTKLLPPGLLSDAVLRGAQHSYNVDNFLTVDLPNGESHRLVVCKEAEIDNGHYVDTKGRKVWGFDHIKQETIPGDVQEAPSAAFSTALEAARESVQAAVDSYLATQFANQGGAAVFATDSALTVVVSAERVSLRNYWTGRWKSKWTVTNVSGNSATVAGRIDLHVHYFEDGNLQLQSHKDVVARSVQGSNVGAAVVDAIREEEHVVHSSLEDMYINMSEETFKEMRRVMPVTQTKMDWSIHAHRTAKDLGRK</sequence>
<dbReference type="OrthoDB" id="340550at2759"/>
<dbReference type="Proteomes" id="UP000332933">
    <property type="component" value="Unassembled WGS sequence"/>
</dbReference>
<evidence type="ECO:0000256" key="4">
    <source>
        <dbReference type="ARBA" id="ARBA00023203"/>
    </source>
</evidence>
<dbReference type="Gene3D" id="3.30.1140.60">
    <property type="entry name" value="F-actin capping protein, alpha subunit"/>
    <property type="match status" value="1"/>
</dbReference>
<evidence type="ECO:0000313" key="8">
    <source>
        <dbReference type="Proteomes" id="UP000332933"/>
    </source>
</evidence>